<dbReference type="Proteomes" id="UP000215914">
    <property type="component" value="Unassembled WGS sequence"/>
</dbReference>
<proteinExistence type="predicted"/>
<sequence>MFSPNVLSSPFLKLLFLHQNLLSCTLDPSVNFIKRLVQRLHIAAIHHPFRL</sequence>
<comment type="caution">
    <text evidence="1">The sequence shown here is derived from an EMBL/GenBank/DDBJ whole genome shotgun (WGS) entry which is preliminary data.</text>
</comment>
<keyword evidence="2" id="KW-1185">Reference proteome</keyword>
<accession>A0A9K3JUJ6</accession>
<protein>
    <submittedName>
        <fullName evidence="1">Uncharacterized protein</fullName>
    </submittedName>
</protein>
<gene>
    <name evidence="1" type="ORF">HanXRQr2_Chr01g0017111</name>
</gene>
<dbReference type="AlphaFoldDB" id="A0A9K3JUJ6"/>
<name>A0A9K3JUJ6_HELAN</name>
<evidence type="ECO:0000313" key="1">
    <source>
        <dbReference type="EMBL" id="KAF5821699.1"/>
    </source>
</evidence>
<dbReference type="EMBL" id="MNCJ02000316">
    <property type="protein sequence ID" value="KAF5821699.1"/>
    <property type="molecule type" value="Genomic_DNA"/>
</dbReference>
<organism evidence="1 2">
    <name type="scientific">Helianthus annuus</name>
    <name type="common">Common sunflower</name>
    <dbReference type="NCBI Taxonomy" id="4232"/>
    <lineage>
        <taxon>Eukaryota</taxon>
        <taxon>Viridiplantae</taxon>
        <taxon>Streptophyta</taxon>
        <taxon>Embryophyta</taxon>
        <taxon>Tracheophyta</taxon>
        <taxon>Spermatophyta</taxon>
        <taxon>Magnoliopsida</taxon>
        <taxon>eudicotyledons</taxon>
        <taxon>Gunneridae</taxon>
        <taxon>Pentapetalae</taxon>
        <taxon>asterids</taxon>
        <taxon>campanulids</taxon>
        <taxon>Asterales</taxon>
        <taxon>Asteraceae</taxon>
        <taxon>Asteroideae</taxon>
        <taxon>Heliantheae alliance</taxon>
        <taxon>Heliantheae</taxon>
        <taxon>Helianthus</taxon>
    </lineage>
</organism>
<reference evidence="1" key="2">
    <citation type="submission" date="2020-06" db="EMBL/GenBank/DDBJ databases">
        <title>Helianthus annuus Genome sequencing and assembly Release 2.</title>
        <authorList>
            <person name="Gouzy J."/>
            <person name="Langlade N."/>
            <person name="Munos S."/>
        </authorList>
    </citation>
    <scope>NUCLEOTIDE SEQUENCE</scope>
    <source>
        <tissue evidence="1">Leaves</tissue>
    </source>
</reference>
<evidence type="ECO:0000313" key="2">
    <source>
        <dbReference type="Proteomes" id="UP000215914"/>
    </source>
</evidence>
<reference evidence="1" key="1">
    <citation type="journal article" date="2017" name="Nature">
        <title>The sunflower genome provides insights into oil metabolism, flowering and Asterid evolution.</title>
        <authorList>
            <person name="Badouin H."/>
            <person name="Gouzy J."/>
            <person name="Grassa C.J."/>
            <person name="Murat F."/>
            <person name="Staton S.E."/>
            <person name="Cottret L."/>
            <person name="Lelandais-Briere C."/>
            <person name="Owens G.L."/>
            <person name="Carrere S."/>
            <person name="Mayjonade B."/>
            <person name="Legrand L."/>
            <person name="Gill N."/>
            <person name="Kane N.C."/>
            <person name="Bowers J.E."/>
            <person name="Hubner S."/>
            <person name="Bellec A."/>
            <person name="Berard A."/>
            <person name="Berges H."/>
            <person name="Blanchet N."/>
            <person name="Boniface M.C."/>
            <person name="Brunel D."/>
            <person name="Catrice O."/>
            <person name="Chaidir N."/>
            <person name="Claudel C."/>
            <person name="Donnadieu C."/>
            <person name="Faraut T."/>
            <person name="Fievet G."/>
            <person name="Helmstetter N."/>
            <person name="King M."/>
            <person name="Knapp S.J."/>
            <person name="Lai Z."/>
            <person name="Le Paslier M.C."/>
            <person name="Lippi Y."/>
            <person name="Lorenzon L."/>
            <person name="Mandel J.R."/>
            <person name="Marage G."/>
            <person name="Marchand G."/>
            <person name="Marquand E."/>
            <person name="Bret-Mestries E."/>
            <person name="Morien E."/>
            <person name="Nambeesan S."/>
            <person name="Nguyen T."/>
            <person name="Pegot-Espagnet P."/>
            <person name="Pouilly N."/>
            <person name="Raftis F."/>
            <person name="Sallet E."/>
            <person name="Schiex T."/>
            <person name="Thomas J."/>
            <person name="Vandecasteele C."/>
            <person name="Vares D."/>
            <person name="Vear F."/>
            <person name="Vautrin S."/>
            <person name="Crespi M."/>
            <person name="Mangin B."/>
            <person name="Burke J.M."/>
            <person name="Salse J."/>
            <person name="Munos S."/>
            <person name="Vincourt P."/>
            <person name="Rieseberg L.H."/>
            <person name="Langlade N.B."/>
        </authorList>
    </citation>
    <scope>NUCLEOTIDE SEQUENCE</scope>
    <source>
        <tissue evidence="1">Leaves</tissue>
    </source>
</reference>
<dbReference type="Gramene" id="mRNA:HanXRQr2_Chr01g0017111">
    <property type="protein sequence ID" value="CDS:HanXRQr2_Chr01g0017111.1"/>
    <property type="gene ID" value="HanXRQr2_Chr01g0017111"/>
</dbReference>